<dbReference type="PROSITE" id="PS51257">
    <property type="entry name" value="PROKAR_LIPOPROTEIN"/>
    <property type="match status" value="1"/>
</dbReference>
<gene>
    <name evidence="2" type="ORF">E6C60_2264</name>
</gene>
<evidence type="ECO:0008006" key="4">
    <source>
        <dbReference type="Google" id="ProtNLM"/>
    </source>
</evidence>
<feature type="transmembrane region" description="Helical" evidence="1">
    <location>
        <begin position="74"/>
        <end position="95"/>
    </location>
</feature>
<dbReference type="RefSeq" id="WP_138225921.1">
    <property type="nucleotide sequence ID" value="NZ_CP040396.1"/>
</dbReference>
<keyword evidence="1" id="KW-0812">Transmembrane</keyword>
<dbReference type="EMBL" id="CP040396">
    <property type="protein sequence ID" value="QCT02977.1"/>
    <property type="molecule type" value="Genomic_DNA"/>
</dbReference>
<feature type="transmembrane region" description="Helical" evidence="1">
    <location>
        <begin position="181"/>
        <end position="199"/>
    </location>
</feature>
<dbReference type="KEGG" id="palo:E6C60_2264"/>
<keyword evidence="1" id="KW-1133">Transmembrane helix</keyword>
<name>A0A4P8XJY9_9BACL</name>
<keyword evidence="1" id="KW-0472">Membrane</keyword>
<dbReference type="Proteomes" id="UP000300879">
    <property type="component" value="Chromosome"/>
</dbReference>
<dbReference type="AlphaFoldDB" id="A0A4P8XJY9"/>
<evidence type="ECO:0000313" key="2">
    <source>
        <dbReference type="EMBL" id="QCT02977.1"/>
    </source>
</evidence>
<reference evidence="2 3" key="1">
    <citation type="submission" date="2019-05" db="EMBL/GenBank/DDBJ databases">
        <authorList>
            <person name="Chen C."/>
        </authorList>
    </citation>
    <scope>NUCLEOTIDE SEQUENCE [LARGE SCALE GENOMIC DNA]</scope>
    <source>
        <strain evidence="2 3">HB172198</strain>
    </source>
</reference>
<feature type="transmembrane region" description="Helical" evidence="1">
    <location>
        <begin position="17"/>
        <end position="36"/>
    </location>
</feature>
<protein>
    <recommendedName>
        <fullName evidence="4">ABC-2 family transporter protein</fullName>
    </recommendedName>
</protein>
<accession>A0A4P8XJY9</accession>
<feature type="transmembrane region" description="Helical" evidence="1">
    <location>
        <begin position="115"/>
        <end position="135"/>
    </location>
</feature>
<feature type="transmembrane region" description="Helical" evidence="1">
    <location>
        <begin position="142"/>
        <end position="166"/>
    </location>
</feature>
<keyword evidence="3" id="KW-1185">Reference proteome</keyword>
<organism evidence="2 3">
    <name type="scientific">Paenibacillus algicola</name>
    <dbReference type="NCBI Taxonomy" id="2565926"/>
    <lineage>
        <taxon>Bacteria</taxon>
        <taxon>Bacillati</taxon>
        <taxon>Bacillota</taxon>
        <taxon>Bacilli</taxon>
        <taxon>Bacillales</taxon>
        <taxon>Paenibacillaceae</taxon>
        <taxon>Paenibacillus</taxon>
    </lineage>
</organism>
<sequence length="209" mass="23897">MVKQEIMYWQYLWKTQYILLLLPLFFMACSIMAAQYNADLSINLLLFVTFPVLIFPMIATLYQIGSLHHKELLLTYPLNVVLFGWIRPVLLSLIYSLCFTASLMPIKNYANEELVGAYTAAVLYMNLASFILILFKNIGMGIALPLAFLFYGMFTTGSGISSFYLMQWSRPSPDTTLEDCIITQGFTAIILSLAAVYCLKSRNKYHWNI</sequence>
<feature type="transmembrane region" description="Helical" evidence="1">
    <location>
        <begin position="42"/>
        <end position="62"/>
    </location>
</feature>
<evidence type="ECO:0000313" key="3">
    <source>
        <dbReference type="Proteomes" id="UP000300879"/>
    </source>
</evidence>
<proteinExistence type="predicted"/>
<dbReference type="OrthoDB" id="2964645at2"/>
<evidence type="ECO:0000256" key="1">
    <source>
        <dbReference type="SAM" id="Phobius"/>
    </source>
</evidence>